<proteinExistence type="predicted"/>
<accession>A0A5M8P5G9</accession>
<evidence type="ECO:0008006" key="3">
    <source>
        <dbReference type="Google" id="ProtNLM"/>
    </source>
</evidence>
<dbReference type="Proteomes" id="UP000324575">
    <property type="component" value="Unassembled WGS sequence"/>
</dbReference>
<comment type="caution">
    <text evidence="1">The sequence shown here is derived from an EMBL/GenBank/DDBJ whole genome shotgun (WGS) entry which is preliminary data.</text>
</comment>
<sequence>MMKQITLDTIDTEYWIRAVADLCDTYGTTKQEQQQLVSIILTRNIQKSNMSAVHLVLFACLIEYLDRLNYNIEANIEDEDLYHFLFHDLNFSSYFSNEKKTEHYDSPKKNILNLWKIESGREKGYSISVTEYFKRNYFLNCDLTLFQSSLDELYINVADHAEANGIAFSYIDYNEEDGVIHIAVCDFGLGIPTTLRKYYSNKYTNDTDALKDSLKIGVSARTNTHNRGFGLDNVVSNLQGNDILQIISNQAKLICHAKQNQVKIDSLDFEFKGTLIYFDIGIDAFQSDEETLFDIAIG</sequence>
<dbReference type="EMBL" id="SNRX01000001">
    <property type="protein sequence ID" value="KAA6303552.1"/>
    <property type="molecule type" value="Genomic_DNA"/>
</dbReference>
<gene>
    <name evidence="1" type="ORF">EZS26_000103</name>
</gene>
<evidence type="ECO:0000313" key="1">
    <source>
        <dbReference type="EMBL" id="KAA6303552.1"/>
    </source>
</evidence>
<dbReference type="Gene3D" id="3.30.565.10">
    <property type="entry name" value="Histidine kinase-like ATPase, C-terminal domain"/>
    <property type="match status" value="1"/>
</dbReference>
<protein>
    <recommendedName>
        <fullName evidence="3">Histidine kinase/HSP90-like ATPase domain-containing protein</fullName>
    </recommendedName>
</protein>
<organism evidence="1 2">
    <name type="scientific">Candidatus Ordinivivax streblomastigis</name>
    <dbReference type="NCBI Taxonomy" id="2540710"/>
    <lineage>
        <taxon>Bacteria</taxon>
        <taxon>Pseudomonadati</taxon>
        <taxon>Bacteroidota</taxon>
        <taxon>Bacteroidia</taxon>
        <taxon>Bacteroidales</taxon>
        <taxon>Candidatus Ordinivivax</taxon>
    </lineage>
</organism>
<evidence type="ECO:0000313" key="2">
    <source>
        <dbReference type="Proteomes" id="UP000324575"/>
    </source>
</evidence>
<dbReference type="SUPFAM" id="SSF55874">
    <property type="entry name" value="ATPase domain of HSP90 chaperone/DNA topoisomerase II/histidine kinase"/>
    <property type="match status" value="1"/>
</dbReference>
<name>A0A5M8P5G9_9BACT</name>
<dbReference type="AlphaFoldDB" id="A0A5M8P5G9"/>
<reference evidence="1 2" key="1">
    <citation type="submission" date="2019-03" db="EMBL/GenBank/DDBJ databases">
        <title>Single cell metagenomics reveals metabolic interactions within the superorganism composed of flagellate Streblomastix strix and complex community of Bacteroidetes bacteria on its surface.</title>
        <authorList>
            <person name="Treitli S.C."/>
            <person name="Kolisko M."/>
            <person name="Husnik F."/>
            <person name="Keeling P."/>
            <person name="Hampl V."/>
        </authorList>
    </citation>
    <scope>NUCLEOTIDE SEQUENCE [LARGE SCALE GENOMIC DNA]</scope>
    <source>
        <strain evidence="1">St1</strain>
    </source>
</reference>
<dbReference type="InterPro" id="IPR036890">
    <property type="entry name" value="HATPase_C_sf"/>
</dbReference>